<keyword evidence="2" id="KW-0378">Hydrolase</keyword>
<dbReference type="RefSeq" id="WP_126628796.1">
    <property type="nucleotide sequence ID" value="NZ_BIFT01000001.1"/>
</dbReference>
<keyword evidence="3" id="KW-1185">Reference proteome</keyword>
<feature type="domain" description="SGNH hydrolase-type esterase" evidence="1">
    <location>
        <begin position="180"/>
        <end position="375"/>
    </location>
</feature>
<protein>
    <submittedName>
        <fullName evidence="2">SGNH hydrolase</fullName>
    </submittedName>
</protein>
<accession>A0A402BB74</accession>
<comment type="caution">
    <text evidence="2">The sequence shown here is derived from an EMBL/GenBank/DDBJ whole genome shotgun (WGS) entry which is preliminary data.</text>
</comment>
<dbReference type="AlphaFoldDB" id="A0A402BB74"/>
<organism evidence="2 3">
    <name type="scientific">Dictyobacter alpinus</name>
    <dbReference type="NCBI Taxonomy" id="2014873"/>
    <lineage>
        <taxon>Bacteria</taxon>
        <taxon>Bacillati</taxon>
        <taxon>Chloroflexota</taxon>
        <taxon>Ktedonobacteria</taxon>
        <taxon>Ktedonobacterales</taxon>
        <taxon>Dictyobacteraceae</taxon>
        <taxon>Dictyobacter</taxon>
    </lineage>
</organism>
<dbReference type="Pfam" id="PF13472">
    <property type="entry name" value="Lipase_GDSL_2"/>
    <property type="match status" value="1"/>
</dbReference>
<sequence length="392" mass="41932">MDSRGDQLLNWVGTWYAAPMQMPASGLAGRTLRQIVHVSAGGGQVRLRLSNRYGNATVTLRSVSVGLVQDGPVVQAGAQTVLFDGQAMVTLEPGQEVISDPVALRVEALSKLAVSFFVAQGECTTGHMSAQQHSYVSVPGDYSAVLAEAAFLAYPLITTSWWLLSGIDVIPTTPLNAVVALGSSVTDGYGSTPNANHSWPSYLAKRLLEAGGTRRMAVLNAGISGNQLLAAEPAQSLPEIEVPHFLCGEAGRQRLAWDVLGQPGATDLIVHIGSNDLRAGVPAMVLIEAFQQLAQRARQSYHRVFGTTLLPGGYPPQQIPQRQLFNRWMLEQGIQHFDAIFDFAAPLRSAEDESLLNPAYDSGDGVHPNDNGYQLMAAAIDINQLSGSHQGQ</sequence>
<dbReference type="GO" id="GO:0016787">
    <property type="term" value="F:hydrolase activity"/>
    <property type="evidence" value="ECO:0007669"/>
    <property type="project" value="UniProtKB-KW"/>
</dbReference>
<dbReference type="SUPFAM" id="SSF52266">
    <property type="entry name" value="SGNH hydrolase"/>
    <property type="match status" value="1"/>
</dbReference>
<gene>
    <name evidence="2" type="ORF">KDA_40780</name>
</gene>
<dbReference type="Gene3D" id="3.40.50.1110">
    <property type="entry name" value="SGNH hydrolase"/>
    <property type="match status" value="1"/>
</dbReference>
<evidence type="ECO:0000313" key="2">
    <source>
        <dbReference type="EMBL" id="GCE28594.1"/>
    </source>
</evidence>
<evidence type="ECO:0000259" key="1">
    <source>
        <dbReference type="Pfam" id="PF13472"/>
    </source>
</evidence>
<dbReference type="PANTHER" id="PTHR43784">
    <property type="entry name" value="GDSL-LIKE LIPASE/ACYLHYDROLASE, PUTATIVE (AFU_ORTHOLOGUE AFUA_2G00820)-RELATED"/>
    <property type="match status" value="1"/>
</dbReference>
<evidence type="ECO:0000313" key="3">
    <source>
        <dbReference type="Proteomes" id="UP000287171"/>
    </source>
</evidence>
<dbReference type="PANTHER" id="PTHR43784:SF2">
    <property type="entry name" value="GDSL-LIKE LIPASE_ACYLHYDROLASE, PUTATIVE (AFU_ORTHOLOGUE AFUA_2G00820)-RELATED"/>
    <property type="match status" value="1"/>
</dbReference>
<dbReference type="InterPro" id="IPR036514">
    <property type="entry name" value="SGNH_hydro_sf"/>
</dbReference>
<dbReference type="InterPro" id="IPR053140">
    <property type="entry name" value="GDSL_Rv0518-like"/>
</dbReference>
<dbReference type="Proteomes" id="UP000287171">
    <property type="component" value="Unassembled WGS sequence"/>
</dbReference>
<dbReference type="InterPro" id="IPR013830">
    <property type="entry name" value="SGNH_hydro"/>
</dbReference>
<proteinExistence type="predicted"/>
<dbReference type="EMBL" id="BIFT01000001">
    <property type="protein sequence ID" value="GCE28594.1"/>
    <property type="molecule type" value="Genomic_DNA"/>
</dbReference>
<reference evidence="3" key="1">
    <citation type="submission" date="2018-12" db="EMBL/GenBank/DDBJ databases">
        <title>Tengunoibacter tsumagoiensis gen. nov., sp. nov., Dictyobacter kobayashii sp. nov., D. alpinus sp. nov., and D. joshuensis sp. nov. and description of Dictyobacteraceae fam. nov. within the order Ktedonobacterales isolated from Tengu-no-mugimeshi.</title>
        <authorList>
            <person name="Wang C.M."/>
            <person name="Zheng Y."/>
            <person name="Sakai Y."/>
            <person name="Toyoda A."/>
            <person name="Minakuchi Y."/>
            <person name="Abe K."/>
            <person name="Yokota A."/>
            <person name="Yabe S."/>
        </authorList>
    </citation>
    <scope>NUCLEOTIDE SEQUENCE [LARGE SCALE GENOMIC DNA]</scope>
    <source>
        <strain evidence="3">Uno16</strain>
    </source>
</reference>
<name>A0A402BB74_9CHLR</name>
<dbReference type="OrthoDB" id="1828825at2"/>